<comment type="caution">
    <text evidence="2">The sequence shown here is derived from an EMBL/GenBank/DDBJ whole genome shotgun (WGS) entry which is preliminary data.</text>
</comment>
<evidence type="ECO:0000313" key="3">
    <source>
        <dbReference type="Proteomes" id="UP000448943"/>
    </source>
</evidence>
<dbReference type="Proteomes" id="UP000448943">
    <property type="component" value="Unassembled WGS sequence"/>
</dbReference>
<protein>
    <recommendedName>
        <fullName evidence="1">ORF6C domain-containing protein</fullName>
    </recommendedName>
</protein>
<dbReference type="Pfam" id="PF10552">
    <property type="entry name" value="ORF6C"/>
    <property type="match status" value="1"/>
</dbReference>
<feature type="domain" description="ORF6C" evidence="1">
    <location>
        <begin position="135"/>
        <end position="224"/>
    </location>
</feature>
<dbReference type="EMBL" id="SIJB01000047">
    <property type="protein sequence ID" value="NBI30925.1"/>
    <property type="molecule type" value="Genomic_DNA"/>
</dbReference>
<evidence type="ECO:0000313" key="2">
    <source>
        <dbReference type="EMBL" id="NBI30925.1"/>
    </source>
</evidence>
<dbReference type="OrthoDB" id="9812611at2"/>
<keyword evidence="3" id="KW-1185">Reference proteome</keyword>
<name>A0A6N9Q7P1_9BACL</name>
<dbReference type="AlphaFoldDB" id="A0A6N9Q7P1"/>
<dbReference type="Pfam" id="PF09669">
    <property type="entry name" value="Phage_pRha"/>
    <property type="match status" value="1"/>
</dbReference>
<reference evidence="2 3" key="1">
    <citation type="submission" date="2019-01" db="EMBL/GenBank/DDBJ databases">
        <title>Chengkuizengella sp. nov., isolated from deep-sea sediment of East Pacific Ocean.</title>
        <authorList>
            <person name="Yang J."/>
            <person name="Lai Q."/>
            <person name="Shao Z."/>
        </authorList>
    </citation>
    <scope>NUCLEOTIDE SEQUENCE [LARGE SCALE GENOMIC DNA]</scope>
    <source>
        <strain evidence="2 3">YPA3-1-1</strain>
    </source>
</reference>
<gene>
    <name evidence="2" type="ORF">ERL59_18400</name>
</gene>
<sequence>MNQLVYIENNRPVTDSLTVAKVFGKRHDHVIRDIESQIEKLIEAGEEKFSLPNFGETHYVHPQNKQLYKKYLLTEDAFTLIAMSYTTVEVMKMKVKFIEEFKLMKDELQNNIPNLTKVEAEALALHRTADMIVKIPKLEQKIESVEQKVDKQITITQGEQRGLQKKISSRVYMFSQDKEERRYLFAEIYRDIKDRWGVPSYRDVLRQDRKDVVKYVNAWVPKKKDEEKGEIA</sequence>
<dbReference type="RefSeq" id="WP_160647738.1">
    <property type="nucleotide sequence ID" value="NZ_SIJB01000047.1"/>
</dbReference>
<evidence type="ECO:0000259" key="1">
    <source>
        <dbReference type="Pfam" id="PF10552"/>
    </source>
</evidence>
<dbReference type="InterPro" id="IPR018878">
    <property type="entry name" value="ORF6C_dom"/>
</dbReference>
<dbReference type="NCBIfam" id="TIGR02681">
    <property type="entry name" value="phage_pRha"/>
    <property type="match status" value="1"/>
</dbReference>
<accession>A0A6N9Q7P1</accession>
<proteinExistence type="predicted"/>
<organism evidence="2 3">
    <name type="scientific">Chengkuizengella marina</name>
    <dbReference type="NCBI Taxonomy" id="2507566"/>
    <lineage>
        <taxon>Bacteria</taxon>
        <taxon>Bacillati</taxon>
        <taxon>Bacillota</taxon>
        <taxon>Bacilli</taxon>
        <taxon>Bacillales</taxon>
        <taxon>Paenibacillaceae</taxon>
        <taxon>Chengkuizengella</taxon>
    </lineage>
</organism>
<dbReference type="InterPro" id="IPR014054">
    <property type="entry name" value="Phage_regulatory_Rha"/>
</dbReference>